<evidence type="ECO:0000256" key="4">
    <source>
        <dbReference type="ARBA" id="ARBA00022759"/>
    </source>
</evidence>
<accession>A0A1F5B388</accession>
<dbReference type="GO" id="GO:0005737">
    <property type="term" value="C:cytoplasm"/>
    <property type="evidence" value="ECO:0007669"/>
    <property type="project" value="UniProtKB-SubCell"/>
</dbReference>
<evidence type="ECO:0000256" key="3">
    <source>
        <dbReference type="ARBA" id="ARBA00022723"/>
    </source>
</evidence>
<keyword evidence="6 7" id="KW-0862">Zinc</keyword>
<dbReference type="InterPro" id="IPR023091">
    <property type="entry name" value="MetalPrtase_cat_dom_sf_prd"/>
</dbReference>
<proteinExistence type="inferred from homology"/>
<evidence type="ECO:0000256" key="5">
    <source>
        <dbReference type="ARBA" id="ARBA00022801"/>
    </source>
</evidence>
<comment type="caution">
    <text evidence="8">The sequence shown here is derived from an EMBL/GenBank/DDBJ whole genome shotgun (WGS) entry which is preliminary data.</text>
</comment>
<dbReference type="PROSITE" id="PS01306">
    <property type="entry name" value="UPF0054"/>
    <property type="match status" value="1"/>
</dbReference>
<dbReference type="EC" id="3.1.-.-" evidence="7"/>
<evidence type="ECO:0000256" key="2">
    <source>
        <dbReference type="ARBA" id="ARBA00022722"/>
    </source>
</evidence>
<keyword evidence="7" id="KW-0690">Ribosome biogenesis</keyword>
<dbReference type="Pfam" id="PF02130">
    <property type="entry name" value="YbeY"/>
    <property type="match status" value="1"/>
</dbReference>
<protein>
    <recommendedName>
        <fullName evidence="7">Endoribonuclease YbeY</fullName>
        <ecNumber evidence="7">3.1.-.-</ecNumber>
    </recommendedName>
</protein>
<dbReference type="PANTHER" id="PTHR46986:SF1">
    <property type="entry name" value="ENDORIBONUCLEASE YBEY, CHLOROPLASTIC"/>
    <property type="match status" value="1"/>
</dbReference>
<name>A0A1F5B388_9BACT</name>
<gene>
    <name evidence="7" type="primary">ybeY</name>
    <name evidence="8" type="ORF">A2819_01805</name>
</gene>
<comment type="subcellular location">
    <subcellularLocation>
        <location evidence="7">Cytoplasm</location>
    </subcellularLocation>
</comment>
<dbReference type="GO" id="GO:0004521">
    <property type="term" value="F:RNA endonuclease activity"/>
    <property type="evidence" value="ECO:0007669"/>
    <property type="project" value="UniProtKB-UniRule"/>
</dbReference>
<keyword evidence="7" id="KW-0698">rRNA processing</keyword>
<evidence type="ECO:0000313" key="8">
    <source>
        <dbReference type="EMBL" id="OGD25078.1"/>
    </source>
</evidence>
<dbReference type="EMBL" id="MEYK01000024">
    <property type="protein sequence ID" value="OGD25078.1"/>
    <property type="molecule type" value="Genomic_DNA"/>
</dbReference>
<organism evidence="8 9">
    <name type="scientific">Candidatus Azambacteria bacterium RIFCSPHIGHO2_01_FULL_40_24</name>
    <dbReference type="NCBI Taxonomy" id="1797301"/>
    <lineage>
        <taxon>Bacteria</taxon>
        <taxon>Candidatus Azamiibacteriota</taxon>
    </lineage>
</organism>
<feature type="binding site" evidence="7">
    <location>
        <position position="113"/>
    </location>
    <ligand>
        <name>Zn(2+)</name>
        <dbReference type="ChEBI" id="CHEBI:29105"/>
        <note>catalytic</note>
    </ligand>
</feature>
<dbReference type="GO" id="GO:0004222">
    <property type="term" value="F:metalloendopeptidase activity"/>
    <property type="evidence" value="ECO:0007669"/>
    <property type="project" value="InterPro"/>
</dbReference>
<dbReference type="Proteomes" id="UP000176431">
    <property type="component" value="Unassembled WGS sequence"/>
</dbReference>
<dbReference type="GO" id="GO:0006364">
    <property type="term" value="P:rRNA processing"/>
    <property type="evidence" value="ECO:0007669"/>
    <property type="project" value="UniProtKB-UniRule"/>
</dbReference>
<comment type="cofactor">
    <cofactor evidence="7">
        <name>Zn(2+)</name>
        <dbReference type="ChEBI" id="CHEBI:29105"/>
    </cofactor>
    <text evidence="7">Binds 1 zinc ion.</text>
</comment>
<feature type="binding site" evidence="7">
    <location>
        <position position="123"/>
    </location>
    <ligand>
        <name>Zn(2+)</name>
        <dbReference type="ChEBI" id="CHEBI:29105"/>
        <note>catalytic</note>
    </ligand>
</feature>
<evidence type="ECO:0000256" key="7">
    <source>
        <dbReference type="HAMAP-Rule" id="MF_00009"/>
    </source>
</evidence>
<evidence type="ECO:0000256" key="6">
    <source>
        <dbReference type="ARBA" id="ARBA00022833"/>
    </source>
</evidence>
<comment type="function">
    <text evidence="7">Single strand-specific metallo-endoribonuclease involved in late-stage 70S ribosome quality control and in maturation of the 3' terminus of the 16S rRNA.</text>
</comment>
<comment type="similarity">
    <text evidence="1 7">Belongs to the endoribonuclease YbeY family.</text>
</comment>
<dbReference type="InterPro" id="IPR020549">
    <property type="entry name" value="YbeY_CS"/>
</dbReference>
<evidence type="ECO:0000313" key="9">
    <source>
        <dbReference type="Proteomes" id="UP000176431"/>
    </source>
</evidence>
<dbReference type="GO" id="GO:0008270">
    <property type="term" value="F:zinc ion binding"/>
    <property type="evidence" value="ECO:0007669"/>
    <property type="project" value="UniProtKB-UniRule"/>
</dbReference>
<dbReference type="Gene3D" id="3.40.390.30">
    <property type="entry name" value="Metalloproteases ('zincins'), catalytic domain"/>
    <property type="match status" value="1"/>
</dbReference>
<evidence type="ECO:0000256" key="1">
    <source>
        <dbReference type="ARBA" id="ARBA00010875"/>
    </source>
</evidence>
<sequence>MNHEILIYNKTHRKVPKKFISDIILRTFDFLKLKQPMELAVLVVDGDEIKRLNKIWRHESDMPDELSFGLNSRLPVGEVKFAKKQNRVLELGEIIINVDKIFNRNNFAKILIHSLLHLLGHHHEKSAAEAKKIDQLEKRILKNLKV</sequence>
<feature type="binding site" evidence="7">
    <location>
        <position position="117"/>
    </location>
    <ligand>
        <name>Zn(2+)</name>
        <dbReference type="ChEBI" id="CHEBI:29105"/>
        <note>catalytic</note>
    </ligand>
</feature>
<dbReference type="InterPro" id="IPR002036">
    <property type="entry name" value="YbeY"/>
</dbReference>
<keyword evidence="5 7" id="KW-0378">Hydrolase</keyword>
<keyword evidence="4 7" id="KW-0255">Endonuclease</keyword>
<dbReference type="PANTHER" id="PTHR46986">
    <property type="entry name" value="ENDORIBONUCLEASE YBEY, CHLOROPLASTIC"/>
    <property type="match status" value="1"/>
</dbReference>
<keyword evidence="2 7" id="KW-0540">Nuclease</keyword>
<reference evidence="8 9" key="1">
    <citation type="journal article" date="2016" name="Nat. Commun.">
        <title>Thousands of microbial genomes shed light on interconnected biogeochemical processes in an aquifer system.</title>
        <authorList>
            <person name="Anantharaman K."/>
            <person name="Brown C.T."/>
            <person name="Hug L.A."/>
            <person name="Sharon I."/>
            <person name="Castelle C.J."/>
            <person name="Probst A.J."/>
            <person name="Thomas B.C."/>
            <person name="Singh A."/>
            <person name="Wilkins M.J."/>
            <person name="Karaoz U."/>
            <person name="Brodie E.L."/>
            <person name="Williams K.H."/>
            <person name="Hubbard S.S."/>
            <person name="Banfield J.F."/>
        </authorList>
    </citation>
    <scope>NUCLEOTIDE SEQUENCE [LARGE SCALE GENOMIC DNA]</scope>
</reference>
<dbReference type="AlphaFoldDB" id="A0A1F5B388"/>
<dbReference type="SUPFAM" id="SSF55486">
    <property type="entry name" value="Metalloproteases ('zincins'), catalytic domain"/>
    <property type="match status" value="1"/>
</dbReference>
<keyword evidence="3 7" id="KW-0479">Metal-binding</keyword>
<keyword evidence="7" id="KW-0963">Cytoplasm</keyword>
<dbReference type="HAMAP" id="MF_00009">
    <property type="entry name" value="Endoribonucl_YbeY"/>
    <property type="match status" value="1"/>
</dbReference>
<dbReference type="NCBIfam" id="TIGR00043">
    <property type="entry name" value="rRNA maturation RNase YbeY"/>
    <property type="match status" value="1"/>
</dbReference>